<dbReference type="WBParaSite" id="SSTP_0000022750.1">
    <property type="protein sequence ID" value="SSTP_0000022750.1"/>
    <property type="gene ID" value="SSTP_0000022750"/>
</dbReference>
<protein>
    <submittedName>
        <fullName evidence="1">Uncharacterized protein</fullName>
    </submittedName>
</protein>
<proteinExistence type="predicted"/>
<reference evidence="1" key="1">
    <citation type="submission" date="2015-08" db="UniProtKB">
        <authorList>
            <consortium name="WormBaseParasite"/>
        </authorList>
    </citation>
    <scope>IDENTIFICATION</scope>
</reference>
<evidence type="ECO:0000313" key="1">
    <source>
        <dbReference type="WBParaSite" id="SSTP_0000022750.1"/>
    </source>
</evidence>
<name>A0A0K0DSL6_STRER</name>
<accession>A0A0K0DSL6</accession>
<sequence length="34" mass="4433">MIFFKLKYKKKDDYMEKRQRKVYLFGFYLQKVIH</sequence>
<dbReference type="AlphaFoldDB" id="A0A0K0DSL6"/>
<organism evidence="1">
    <name type="scientific">Strongyloides stercoralis</name>
    <name type="common">Threadworm</name>
    <dbReference type="NCBI Taxonomy" id="6248"/>
    <lineage>
        <taxon>Eukaryota</taxon>
        <taxon>Metazoa</taxon>
        <taxon>Ecdysozoa</taxon>
        <taxon>Nematoda</taxon>
        <taxon>Chromadorea</taxon>
        <taxon>Rhabditida</taxon>
        <taxon>Tylenchina</taxon>
        <taxon>Panagrolaimomorpha</taxon>
        <taxon>Strongyloidoidea</taxon>
        <taxon>Strongyloididae</taxon>
        <taxon>Strongyloides</taxon>
    </lineage>
</organism>